<accession>A0A1H9CB15</accession>
<evidence type="ECO:0000313" key="3">
    <source>
        <dbReference type="Proteomes" id="UP000199028"/>
    </source>
</evidence>
<name>A0A1H9CB15_9PSEU</name>
<organism evidence="2 3">
    <name type="scientific">Lentzea flaviverrucosa</name>
    <dbReference type="NCBI Taxonomy" id="200379"/>
    <lineage>
        <taxon>Bacteria</taxon>
        <taxon>Bacillati</taxon>
        <taxon>Actinomycetota</taxon>
        <taxon>Actinomycetes</taxon>
        <taxon>Pseudonocardiales</taxon>
        <taxon>Pseudonocardiaceae</taxon>
        <taxon>Lentzea</taxon>
    </lineage>
</organism>
<evidence type="ECO:0000313" key="2">
    <source>
        <dbReference type="EMBL" id="SEP98376.1"/>
    </source>
</evidence>
<evidence type="ECO:0000259" key="1">
    <source>
        <dbReference type="Pfam" id="PF12770"/>
    </source>
</evidence>
<dbReference type="Proteomes" id="UP000199028">
    <property type="component" value="Unassembled WGS sequence"/>
</dbReference>
<dbReference type="AlphaFoldDB" id="A0A1H9CB15"/>
<dbReference type="InterPro" id="IPR024983">
    <property type="entry name" value="CHAT_dom"/>
</dbReference>
<dbReference type="OrthoDB" id="3589889at2"/>
<protein>
    <submittedName>
        <fullName evidence="2">CHAT domain-containing protein</fullName>
    </submittedName>
</protein>
<reference evidence="3" key="1">
    <citation type="submission" date="2016-10" db="EMBL/GenBank/DDBJ databases">
        <authorList>
            <person name="Varghese N."/>
            <person name="Submissions S."/>
        </authorList>
    </citation>
    <scope>NUCLEOTIDE SEQUENCE [LARGE SCALE GENOMIC DNA]</scope>
    <source>
        <strain evidence="3">CGMCC 4.578</strain>
    </source>
</reference>
<sequence length="735" mass="79218">MVLPRVFIDLVPRYEKMDEQDRKAGWTVTVSGPGIAAQYELDRREVSCDGVVRGVPARRGGMPADDLGDLLSRLATKSCLDGEVQHYGRWLFDCLLGLETWASVRQALDVVAVKGVELALRWPPDEAELHQLSWEAMHDGRNALAGHPDLLVAISRVVPAGPDEPPSITRPPKVLFAVGGSLDEDTIRPGAMFMGLLKAFEMDGYCSSKAVQGVTIDSLAWHCKQFQPDIVHIVAHGEVVDGEGLLQLADRDPVGVDSLMPALTAGGAPLAVVLSACQSGGPGLTGGKLVDASPLAAELVARGIPIVSAVAGAVSEPACRLYTKQLVEAVYRGVPVVEAAAKGRRAALQQSGSSSTQLDWAMPALFVGEELSSSFRPVDAAAAGRLVDIAKRLRLSEPPVFIGRNAIMGLLDDLFEYESSSSRLGTIAAVRDASIKGLGGTRLLREIGFQLLLRGHLPVLLGPFDTEPPAGLRDVVVEILLALEDLARQFDVSLTSLRTLSADPRFEPCGEVSEEALAALTPEDRGDRVLDNLAAFRESAGSLDPVRTKSRLAADLDAFAEVMSTAGDPFSKDTRVVVLADEVHRWGALEPLLQILGRTGRDGLGTAKRPAPVIFTASSREHDGARVKAFSESYDGKPGYAFPELDVLTIKEAVVGFQWVLLHPWKKNKPEYRQVYAAKADVSSEVLDAMFHLLGGRPVAVKRELYDLANALRVNETFVANDDEQAWDNYLRLHP</sequence>
<gene>
    <name evidence="2" type="ORF">SAMN05216195_101733</name>
</gene>
<dbReference type="RefSeq" id="WP_114773767.1">
    <property type="nucleotide sequence ID" value="NZ_FOFT01000001.1"/>
</dbReference>
<dbReference type="Pfam" id="PF12770">
    <property type="entry name" value="CHAT"/>
    <property type="match status" value="1"/>
</dbReference>
<dbReference type="EMBL" id="FOFT01000001">
    <property type="protein sequence ID" value="SEP98376.1"/>
    <property type="molecule type" value="Genomic_DNA"/>
</dbReference>
<feature type="domain" description="CHAT" evidence="1">
    <location>
        <begin position="88"/>
        <end position="363"/>
    </location>
</feature>
<keyword evidence="3" id="KW-1185">Reference proteome</keyword>
<proteinExistence type="predicted"/>